<evidence type="ECO:0000256" key="2">
    <source>
        <dbReference type="PROSITE-ProRule" id="PRU00703"/>
    </source>
</evidence>
<dbReference type="Pfam" id="PF00571">
    <property type="entry name" value="CBS"/>
    <property type="match status" value="5"/>
</dbReference>
<feature type="domain" description="CBS" evidence="3">
    <location>
        <begin position="617"/>
        <end position="675"/>
    </location>
</feature>
<protein>
    <recommendedName>
        <fullName evidence="3">CBS domain-containing protein</fullName>
    </recommendedName>
</protein>
<sequence length="807" mass="89136">MRTPCNFCIQHPIGKLSFSRLKMSLSNARPLSAPLGDPPSLIDYQDECLPRKMESIHSVIGNSDDRTNNRLIQFIRSKTVKQLRLSEALIVLETTSIYEARCQMAAQRVDVLILTNSDALLTGVLTNKDFATRVIAHEIDLVNTPVSKVMTENPIFVLSDTLVEEALNYMVKERFRQLPVVENGKVIGLLQLLLSLFDETEDMETAAENYDNAVEAAHAVQRVTQRALTVEELPRDSAMIIPETKTIYEACCKMVADESDAVVLTGSNVIFSGILTKKDIVSRIIPCGIDIVNTPVSQVMTKKPIFVSYDTLPTEVLPKIVLQGQGTHLLVRENNEDGGFIYHSLSLKGDGPGLTPFVHVSNSPYPNGDPYDKFVAPTIVPRHIKQSSEPLSSVNGNDKWNETHGPSLTPFVRMSNSSYAHHSSHNLVAPLPQHTDVRPQEISSRPFLGVNGSDERDENHGPGFTPFMHVTNSTYPNYSTHPNNSKVTIAPNLNNLIVDLVPPQQHTYLGSPHESSNLVLVVNGNRDDHTNKKSSTNIRVSIERKTVEQMGISEALILPQTTTIYEACCAMALHRADVLVVTNSNGLLTGILTNKDIVKTMIASEIDLLNTPVSKVMSKNPTCVMSDTLFVDTLKRMEHKGFTQLPVIQKNGNVTGLFYNTEVSTITNYENVLEVAAQGSAPRGLKMKQMPLEHALMVPETTTIYEACCQMAVGKFEVVVLTDSDGLLMGILTKKDIIARVIPSAIDIQKTFVSKVMKTNEIFLSCDTLPVETMQEIVKSACLDLLVIENSEDNELLYLPLASSFPY</sequence>
<dbReference type="PROSITE" id="PS51371">
    <property type="entry name" value="CBS"/>
    <property type="match status" value="4"/>
</dbReference>
<feature type="domain" description="CBS" evidence="3">
    <location>
        <begin position="150"/>
        <end position="205"/>
    </location>
</feature>
<evidence type="ECO:0000259" key="3">
    <source>
        <dbReference type="PROSITE" id="PS51371"/>
    </source>
</evidence>
<keyword evidence="1" id="KW-0677">Repeat</keyword>
<keyword evidence="2" id="KW-0129">CBS domain</keyword>
<feature type="domain" description="CBS" evidence="3">
    <location>
        <begin position="550"/>
        <end position="608"/>
    </location>
</feature>
<dbReference type="Proteomes" id="UP001177003">
    <property type="component" value="Chromosome 8"/>
</dbReference>
<gene>
    <name evidence="4" type="ORF">LSALG_LOCUS37523</name>
</gene>
<evidence type="ECO:0000313" key="5">
    <source>
        <dbReference type="Proteomes" id="UP001177003"/>
    </source>
</evidence>
<accession>A0AA36EJX8</accession>
<evidence type="ECO:0000313" key="4">
    <source>
        <dbReference type="EMBL" id="CAI9298779.1"/>
    </source>
</evidence>
<dbReference type="InterPro" id="IPR046342">
    <property type="entry name" value="CBS_dom_sf"/>
</dbReference>
<evidence type="ECO:0000256" key="1">
    <source>
        <dbReference type="ARBA" id="ARBA00022737"/>
    </source>
</evidence>
<proteinExistence type="predicted"/>
<name>A0AA36EJX8_LACSI</name>
<dbReference type="InterPro" id="IPR051462">
    <property type="entry name" value="CBS_domain-containing"/>
</dbReference>
<organism evidence="4 5">
    <name type="scientific">Lactuca saligna</name>
    <name type="common">Willowleaf lettuce</name>
    <dbReference type="NCBI Taxonomy" id="75948"/>
    <lineage>
        <taxon>Eukaryota</taxon>
        <taxon>Viridiplantae</taxon>
        <taxon>Streptophyta</taxon>
        <taxon>Embryophyta</taxon>
        <taxon>Tracheophyta</taxon>
        <taxon>Spermatophyta</taxon>
        <taxon>Magnoliopsida</taxon>
        <taxon>eudicotyledons</taxon>
        <taxon>Gunneridae</taxon>
        <taxon>Pentapetalae</taxon>
        <taxon>asterids</taxon>
        <taxon>campanulids</taxon>
        <taxon>Asterales</taxon>
        <taxon>Asteraceae</taxon>
        <taxon>Cichorioideae</taxon>
        <taxon>Cichorieae</taxon>
        <taxon>Lactucinae</taxon>
        <taxon>Lactuca</taxon>
    </lineage>
</organism>
<dbReference type="EMBL" id="OX465084">
    <property type="protein sequence ID" value="CAI9298779.1"/>
    <property type="molecule type" value="Genomic_DNA"/>
</dbReference>
<dbReference type="SMART" id="SM00116">
    <property type="entry name" value="CBS"/>
    <property type="match status" value="6"/>
</dbReference>
<dbReference type="InterPro" id="IPR000644">
    <property type="entry name" value="CBS_dom"/>
</dbReference>
<dbReference type="Gene3D" id="3.10.580.10">
    <property type="entry name" value="CBS-domain"/>
    <property type="match status" value="4"/>
</dbReference>
<dbReference type="PANTHER" id="PTHR48108">
    <property type="entry name" value="CBS DOMAIN-CONTAINING PROTEIN CBSX2, CHLOROPLASTIC"/>
    <property type="match status" value="1"/>
</dbReference>
<dbReference type="AlphaFoldDB" id="A0AA36EJX8"/>
<reference evidence="4" key="1">
    <citation type="submission" date="2023-04" db="EMBL/GenBank/DDBJ databases">
        <authorList>
            <person name="Vijverberg K."/>
            <person name="Xiong W."/>
            <person name="Schranz E."/>
        </authorList>
    </citation>
    <scope>NUCLEOTIDE SEQUENCE</scope>
</reference>
<dbReference type="PANTHER" id="PTHR48108:SF26">
    <property type="entry name" value="CBS DOMAIN-CONTAINING PROTEIN DDB_G0289609"/>
    <property type="match status" value="1"/>
</dbReference>
<feature type="domain" description="CBS" evidence="3">
    <location>
        <begin position="687"/>
        <end position="748"/>
    </location>
</feature>
<keyword evidence="5" id="KW-1185">Reference proteome</keyword>
<dbReference type="SUPFAM" id="SSF54631">
    <property type="entry name" value="CBS-domain pair"/>
    <property type="match status" value="4"/>
</dbReference>